<evidence type="ECO:0000313" key="11">
    <source>
        <dbReference type="EMBL" id="NKY18808.1"/>
    </source>
</evidence>
<dbReference type="GO" id="GO:0042242">
    <property type="term" value="F:cobyrinic acid a,c-diamide synthase activity"/>
    <property type="evidence" value="ECO:0007669"/>
    <property type="project" value="InterPro"/>
</dbReference>
<organism evidence="11 12">
    <name type="scientific">Tsukamurella spumae</name>
    <dbReference type="NCBI Taxonomy" id="44753"/>
    <lineage>
        <taxon>Bacteria</taxon>
        <taxon>Bacillati</taxon>
        <taxon>Actinomycetota</taxon>
        <taxon>Actinomycetes</taxon>
        <taxon>Mycobacteriales</taxon>
        <taxon>Tsukamurellaceae</taxon>
        <taxon>Tsukamurella</taxon>
    </lineage>
</organism>
<dbReference type="InterPro" id="IPR004484">
    <property type="entry name" value="CbiA/CobB_synth"/>
</dbReference>
<dbReference type="SUPFAM" id="SSF52317">
    <property type="entry name" value="Class I glutamine amidotransferase-like"/>
    <property type="match status" value="1"/>
</dbReference>
<dbReference type="PROSITE" id="PS51274">
    <property type="entry name" value="GATASE_COBBQ"/>
    <property type="match status" value="1"/>
</dbReference>
<evidence type="ECO:0000256" key="4">
    <source>
        <dbReference type="ARBA" id="ARBA00022840"/>
    </source>
</evidence>
<evidence type="ECO:0000259" key="10">
    <source>
        <dbReference type="Pfam" id="PF07685"/>
    </source>
</evidence>
<comment type="catalytic activity">
    <reaction evidence="7">
        <text>hydrogenobyrinate + 2 L-glutamine + 2 ATP + 2 H2O = hydrogenobyrinate a,c-diamide + 2 L-glutamate + 2 ADP + 2 phosphate + 2 H(+)</text>
        <dbReference type="Rhea" id="RHEA:12544"/>
        <dbReference type="ChEBI" id="CHEBI:15377"/>
        <dbReference type="ChEBI" id="CHEBI:15378"/>
        <dbReference type="ChEBI" id="CHEBI:29985"/>
        <dbReference type="ChEBI" id="CHEBI:30616"/>
        <dbReference type="ChEBI" id="CHEBI:43474"/>
        <dbReference type="ChEBI" id="CHEBI:58359"/>
        <dbReference type="ChEBI" id="CHEBI:77873"/>
        <dbReference type="ChEBI" id="CHEBI:77874"/>
        <dbReference type="ChEBI" id="CHEBI:456216"/>
        <dbReference type="EC" id="6.3.5.9"/>
    </reaction>
</comment>
<dbReference type="PANTHER" id="PTHR43873:SF1">
    <property type="entry name" value="COBYRINATE A,C-DIAMIDE SYNTHASE"/>
    <property type="match status" value="1"/>
</dbReference>
<evidence type="ECO:0000256" key="5">
    <source>
        <dbReference type="ARBA" id="ARBA00022842"/>
    </source>
</evidence>
<dbReference type="InterPro" id="IPR027417">
    <property type="entry name" value="P-loop_NTPase"/>
</dbReference>
<comment type="domain">
    <text evidence="7">Comprises of two domains. The C-terminal domain contains the binding site for glutamine and catalyzes the hydrolysis of this substrate to glutamate and ammonia. The N-terminal domain is anticipated to bind ATP and hydrogenobyrinate and catalyzes the ultimate synthesis of the diamide product. The ammonia produced via the glutaminase domain is probably translocated to the adjacent domain via a molecular tunnel, where it reacts with an activated intermediate.</text>
</comment>
<evidence type="ECO:0000256" key="6">
    <source>
        <dbReference type="ARBA" id="ARBA00022962"/>
    </source>
</evidence>
<feature type="site" description="Increases nucleophilicity of active site Cys" evidence="7">
    <location>
        <position position="466"/>
    </location>
</feature>
<comment type="caution">
    <text evidence="11">The sequence shown here is derived from an EMBL/GenBank/DDBJ whole genome shotgun (WGS) entry which is preliminary data.</text>
</comment>
<dbReference type="Gene3D" id="3.40.50.300">
    <property type="entry name" value="P-loop containing nucleotide triphosphate hydrolases"/>
    <property type="match status" value="1"/>
</dbReference>
<dbReference type="Gene3D" id="3.40.50.880">
    <property type="match status" value="1"/>
</dbReference>
<dbReference type="PANTHER" id="PTHR43873">
    <property type="entry name" value="COBYRINATE A,C-DIAMIDE SYNTHASE"/>
    <property type="match status" value="1"/>
</dbReference>
<dbReference type="NCBIfam" id="TIGR00379">
    <property type="entry name" value="cobB"/>
    <property type="match status" value="1"/>
</dbReference>
<gene>
    <name evidence="7" type="primary">cobB</name>
    <name evidence="11" type="ORF">HF999_10555</name>
</gene>
<dbReference type="InterPro" id="IPR002586">
    <property type="entry name" value="CobQ/CobB/MinD/ParA_Nub-bd_dom"/>
</dbReference>
<dbReference type="InterPro" id="IPR011698">
    <property type="entry name" value="GATase_3"/>
</dbReference>
<dbReference type="SUPFAM" id="SSF52540">
    <property type="entry name" value="P-loop containing nucleoside triphosphate hydrolases"/>
    <property type="match status" value="1"/>
</dbReference>
<dbReference type="CDD" id="cd05388">
    <property type="entry name" value="CobB_N"/>
    <property type="match status" value="1"/>
</dbReference>
<feature type="compositionally biased region" description="Basic and acidic residues" evidence="8">
    <location>
        <begin position="12"/>
        <end position="28"/>
    </location>
</feature>
<dbReference type="EMBL" id="JAAXOQ010000012">
    <property type="protein sequence ID" value="NKY18808.1"/>
    <property type="molecule type" value="Genomic_DNA"/>
</dbReference>
<keyword evidence="12" id="KW-1185">Reference proteome</keyword>
<keyword evidence="4 7" id="KW-0067">ATP-binding</keyword>
<evidence type="ECO:0000313" key="12">
    <source>
        <dbReference type="Proteomes" id="UP000582646"/>
    </source>
</evidence>
<comment type="cofactor">
    <cofactor evidence="1 7">
        <name>Mg(2+)</name>
        <dbReference type="ChEBI" id="CHEBI:18420"/>
    </cofactor>
</comment>
<name>A0A846X007_9ACTN</name>
<dbReference type="Proteomes" id="UP000582646">
    <property type="component" value="Unassembled WGS sequence"/>
</dbReference>
<evidence type="ECO:0000259" key="9">
    <source>
        <dbReference type="Pfam" id="PF01656"/>
    </source>
</evidence>
<accession>A0A846X007</accession>
<dbReference type="CDD" id="cd03130">
    <property type="entry name" value="GATase1_CobB"/>
    <property type="match status" value="1"/>
</dbReference>
<feature type="active site" description="Nucleophile" evidence="7">
    <location>
        <position position="368"/>
    </location>
</feature>
<dbReference type="GO" id="GO:0043802">
    <property type="term" value="F:hydrogenobyrinic acid a,c-diamide synthase (glutamine-hydrolysing) activity"/>
    <property type="evidence" value="ECO:0007669"/>
    <property type="project" value="UniProtKB-UniRule"/>
</dbReference>
<dbReference type="UniPathway" id="UPA00148">
    <property type="reaction ID" value="UER00220"/>
</dbReference>
<feature type="domain" description="CobQ/CobB/MinD/ParA nucleotide binding" evidence="9">
    <location>
        <begin position="37"/>
        <end position="228"/>
    </location>
</feature>
<sequence>MWVGRGRGGSSGEERLRDLGSRGGRGEQGDRVVAPAVVIAAPSSGSGKTTIATGLMGALARTGAVAPFKVGPDYIDPGYHALATGRPGRNLDPVLCGEDRIAPLYRHGARGADIAVVEGVMGLFDGRIVDGPGGAAIEGIGSTADVAEILGAPVLLVVDARGHSQSLAALLAGFATYRPGVALAGVILNRVSSARHERVLRDACAHAGLEAVGAVPGDAALEVPARHLGLIPAAERGADAVDAVAAMTELVAGHVDVERIRELARPVADGPVWSPSDEVARVGDPVVALAGGPAFSFGYAEHEELLRAAGARVRRFDPLTDELPEGAGAVVLPGGFPEVYAEKLSANSVLRTQLRALVDAGGVVHAECAGLLYLAQSLDGVPMCGIVPGTATFTRRLRLGYRDAVALAPSPLFEAGRRVTGHEFHRTALVGGAAPGGSPAWGWRDGDGVPTTDGYVSSAVHSSYLHVHPAGYPEMTEQLVRAVE</sequence>
<dbReference type="GO" id="GO:0009236">
    <property type="term" value="P:cobalamin biosynthetic process"/>
    <property type="evidence" value="ECO:0007669"/>
    <property type="project" value="UniProtKB-UniRule"/>
</dbReference>
<dbReference type="Pfam" id="PF01656">
    <property type="entry name" value="CbiA"/>
    <property type="match status" value="1"/>
</dbReference>
<comment type="function">
    <text evidence="7">Catalyzes the ATP-dependent amidation of the two carboxylate groups at positions a and c of hydrogenobyrinate, using either L-glutamine or ammonia as the nitrogen source.</text>
</comment>
<dbReference type="EC" id="6.3.5.9" evidence="7"/>
<dbReference type="AlphaFoldDB" id="A0A846X007"/>
<feature type="compositionally biased region" description="Gly residues" evidence="8">
    <location>
        <begin position="1"/>
        <end position="11"/>
    </location>
</feature>
<keyword evidence="3 7" id="KW-0547">Nucleotide-binding</keyword>
<reference evidence="11 12" key="1">
    <citation type="submission" date="2020-04" db="EMBL/GenBank/DDBJ databases">
        <title>MicrobeNet Type strains.</title>
        <authorList>
            <person name="Nicholson A.C."/>
        </authorList>
    </citation>
    <scope>NUCLEOTIDE SEQUENCE [LARGE SCALE GENOMIC DNA]</scope>
    <source>
        <strain evidence="11 12">DSM 44113</strain>
    </source>
</reference>
<feature type="domain" description="CobB/CobQ-like glutamine amidotransferase" evidence="10">
    <location>
        <begin position="287"/>
        <end position="468"/>
    </location>
</feature>
<evidence type="ECO:0000256" key="7">
    <source>
        <dbReference type="HAMAP-Rule" id="MF_00027"/>
    </source>
</evidence>
<evidence type="ECO:0000256" key="3">
    <source>
        <dbReference type="ARBA" id="ARBA00022741"/>
    </source>
</evidence>
<dbReference type="NCBIfam" id="NF002204">
    <property type="entry name" value="PRK01077.1"/>
    <property type="match status" value="1"/>
</dbReference>
<dbReference type="InterPro" id="IPR029062">
    <property type="entry name" value="Class_I_gatase-like"/>
</dbReference>
<dbReference type="GO" id="GO:0005524">
    <property type="term" value="F:ATP binding"/>
    <property type="evidence" value="ECO:0007669"/>
    <property type="project" value="UniProtKB-UniRule"/>
</dbReference>
<evidence type="ECO:0000256" key="1">
    <source>
        <dbReference type="ARBA" id="ARBA00001946"/>
    </source>
</evidence>
<keyword evidence="7" id="KW-0169">Cobalamin biosynthesis</keyword>
<dbReference type="HAMAP" id="MF_00027">
    <property type="entry name" value="CobB_CbiA"/>
    <property type="match status" value="1"/>
</dbReference>
<evidence type="ECO:0000256" key="8">
    <source>
        <dbReference type="SAM" id="MobiDB-lite"/>
    </source>
</evidence>
<dbReference type="Pfam" id="PF07685">
    <property type="entry name" value="GATase_3"/>
    <property type="match status" value="1"/>
</dbReference>
<protein>
    <recommendedName>
        <fullName evidence="7">Hydrogenobyrinate a,c-diamide synthase</fullName>
        <ecNumber evidence="7">6.3.5.9</ecNumber>
    </recommendedName>
    <alternativeName>
        <fullName evidence="7">Hydrogenobyrinic acid a,c-diamide synthase</fullName>
    </alternativeName>
</protein>
<feature type="region of interest" description="Disordered" evidence="8">
    <location>
        <begin position="1"/>
        <end position="28"/>
    </location>
</feature>
<keyword evidence="2 7" id="KW-0436">Ligase</keyword>
<evidence type="ECO:0000256" key="2">
    <source>
        <dbReference type="ARBA" id="ARBA00022598"/>
    </source>
</evidence>
<proteinExistence type="inferred from homology"/>
<comment type="pathway">
    <text evidence="7">Cofactor biosynthesis; adenosylcobalamin biosynthesis; cob(II)yrinate a,c-diamide from precorrin-2 (aerobic route): step 9/10.</text>
</comment>
<comment type="miscellaneous">
    <text evidence="7">The a and c carboxylates of hydrogenobyrinate are activated for nucleophilic attack via formation of a phosphorylated intermediate by ATP. CobB catalyzes first the amidation of the c-carboxylate, and then that of the a-carboxylate.</text>
</comment>
<keyword evidence="5 7" id="KW-0460">Magnesium</keyword>
<keyword evidence="6 7" id="KW-0315">Glutamine amidotransferase</keyword>
<comment type="similarity">
    <text evidence="7">Belongs to the CobB/CbiA family.</text>
</comment>